<dbReference type="AlphaFoldDB" id="A0A645CR85"/>
<reference evidence="2" key="1">
    <citation type="submission" date="2019-08" db="EMBL/GenBank/DDBJ databases">
        <authorList>
            <person name="Kucharzyk K."/>
            <person name="Murdoch R.W."/>
            <person name="Higgins S."/>
            <person name="Loffler F."/>
        </authorList>
    </citation>
    <scope>NUCLEOTIDE SEQUENCE</scope>
</reference>
<dbReference type="EMBL" id="VSSQ01029451">
    <property type="protein sequence ID" value="MPM79596.1"/>
    <property type="molecule type" value="Genomic_DNA"/>
</dbReference>
<evidence type="ECO:0008006" key="3">
    <source>
        <dbReference type="Google" id="ProtNLM"/>
    </source>
</evidence>
<dbReference type="Pfam" id="PF14284">
    <property type="entry name" value="PcfJ"/>
    <property type="match status" value="1"/>
</dbReference>
<keyword evidence="1" id="KW-0175">Coiled coil</keyword>
<dbReference type="InterPro" id="IPR025586">
    <property type="entry name" value="PcfJ"/>
</dbReference>
<protein>
    <recommendedName>
        <fullName evidence="3">PcfJ-like protein</fullName>
    </recommendedName>
</protein>
<comment type="caution">
    <text evidence="2">The sequence shown here is derived from an EMBL/GenBank/DDBJ whole genome shotgun (WGS) entry which is preliminary data.</text>
</comment>
<sequence length="434" mass="50320">MKPKTELQRRAIALSAKLHPITDKQRQWGIDHIFKQTGFLRKKTTWCGECGHIWKSDNSLLKNTIVDITCPHCGKQLKLTKCDKKEHVDRWYYSIYDKAEGFQVIRHFVASKACSVGEYPIIDVNECVQNWISPQGKVVNIARKTQMAGYCYDLWIYSSDMEVRGTPSVEAKYDIDSAYIYPGKKFIPELKRNGFTGALYGVSPRRIMSAVLSNPMAETLLKAGQISLLKRCVNYPKDIAKYWPSIKICIRNNYPVKDASIYLDYLGFLEYFGKDLRNAKYVCHTNLMKEHDRLSNKKHRIEEKKREEEKLKRALENEKKFKKLKARFFGIVFSDEVISVKVLESIQEYIEEGKLMHHCVGHSEYYLKPDTLVMTAIAGDKHVATIEFSLKTFEIIQLRGPANSISKFHDRIMELVNQNTNLIRRRLRSSKEAA</sequence>
<feature type="coiled-coil region" evidence="1">
    <location>
        <begin position="284"/>
        <end position="325"/>
    </location>
</feature>
<evidence type="ECO:0000313" key="2">
    <source>
        <dbReference type="EMBL" id="MPM79596.1"/>
    </source>
</evidence>
<organism evidence="2">
    <name type="scientific">bioreactor metagenome</name>
    <dbReference type="NCBI Taxonomy" id="1076179"/>
    <lineage>
        <taxon>unclassified sequences</taxon>
        <taxon>metagenomes</taxon>
        <taxon>ecological metagenomes</taxon>
    </lineage>
</organism>
<gene>
    <name evidence="2" type="ORF">SDC9_126635</name>
</gene>
<accession>A0A645CR85</accession>
<proteinExistence type="predicted"/>
<evidence type="ECO:0000256" key="1">
    <source>
        <dbReference type="SAM" id="Coils"/>
    </source>
</evidence>
<name>A0A645CR85_9ZZZZ</name>